<dbReference type="EMBL" id="CP168151">
    <property type="protein sequence ID" value="XFD39256.1"/>
    <property type="molecule type" value="Genomic_DNA"/>
</dbReference>
<gene>
    <name evidence="1" type="ORF">O0236_007405</name>
</gene>
<organism evidence="1 2">
    <name type="scientific">Lentilactobacillus terminaliae</name>
    <dbReference type="NCBI Taxonomy" id="3003483"/>
    <lineage>
        <taxon>Bacteria</taxon>
        <taxon>Bacillati</taxon>
        <taxon>Bacillota</taxon>
        <taxon>Bacilli</taxon>
        <taxon>Lactobacillales</taxon>
        <taxon>Lactobacillaceae</taxon>
        <taxon>Lentilactobacillus</taxon>
    </lineage>
</organism>
<dbReference type="Proteomes" id="UP001149860">
    <property type="component" value="Chromosome"/>
</dbReference>
<protein>
    <submittedName>
        <fullName evidence="1">Uncharacterized protein</fullName>
    </submittedName>
</protein>
<reference evidence="1" key="1">
    <citation type="submission" date="2024-08" db="EMBL/GenBank/DDBJ databases">
        <title>Lentilactobacillus sp. nov., isolated from tree bark.</title>
        <authorList>
            <person name="Phuengjayaem S."/>
            <person name="Tanasupawat S."/>
        </authorList>
    </citation>
    <scope>NUCLEOTIDE SEQUENCE</scope>
    <source>
        <strain evidence="1">SPB1-3</strain>
    </source>
</reference>
<accession>A0ACD5DDF5</accession>
<proteinExistence type="predicted"/>
<evidence type="ECO:0000313" key="1">
    <source>
        <dbReference type="EMBL" id="XFD39256.1"/>
    </source>
</evidence>
<sequence>MLIEPENDDVVRIPIYNLFLSGNNVRKYCMVDISDEERYELSEEHEIPEETIDMILSMANIYTNVPLKADVCTDIKVQKW</sequence>
<keyword evidence="2" id="KW-1185">Reference proteome</keyword>
<evidence type="ECO:0000313" key="2">
    <source>
        <dbReference type="Proteomes" id="UP001149860"/>
    </source>
</evidence>
<name>A0ACD5DDF5_9LACO</name>